<proteinExistence type="inferred from homology"/>
<dbReference type="GO" id="GO:0046872">
    <property type="term" value="F:metal ion binding"/>
    <property type="evidence" value="ECO:0007669"/>
    <property type="project" value="UniProtKB-KW"/>
</dbReference>
<name>F5YIX4_TREPZ</name>
<dbReference type="GO" id="GO:0006221">
    <property type="term" value="P:pyrimidine nucleotide biosynthetic process"/>
    <property type="evidence" value="ECO:0007669"/>
    <property type="project" value="InterPro"/>
</dbReference>
<dbReference type="PANTHER" id="PTHR43513">
    <property type="entry name" value="DIHYDROOROTATE DEHYDROGENASE B (NAD(+)), ELECTRON TRANSFER SUBUNIT"/>
    <property type="match status" value="1"/>
</dbReference>
<dbReference type="Pfam" id="PF10418">
    <property type="entry name" value="DHODB_Fe-S_bind"/>
    <property type="match status" value="1"/>
</dbReference>
<evidence type="ECO:0000259" key="13">
    <source>
        <dbReference type="PROSITE" id="PS51384"/>
    </source>
</evidence>
<feature type="binding site" evidence="12">
    <location>
        <position position="255"/>
    </location>
    <ligand>
        <name>[2Fe-2S] cluster</name>
        <dbReference type="ChEBI" id="CHEBI:190135"/>
    </ligand>
</feature>
<comment type="cofactor">
    <cofactor evidence="10">
        <name>[2Fe-2S] cluster</name>
        <dbReference type="ChEBI" id="CHEBI:190135"/>
    </cofactor>
</comment>
<keyword evidence="15" id="KW-1185">Reference proteome</keyword>
<dbReference type="GO" id="GO:0050660">
    <property type="term" value="F:flavin adenine dinucleotide binding"/>
    <property type="evidence" value="ECO:0007669"/>
    <property type="project" value="InterPro"/>
</dbReference>
<sequence length="280" mass="30033">MAQVISNRALPGGFYLLEADISGGAGSSDNFNQKVVVQNDNYLQKVDDQYVNFSHSAPEFRSGQFCMLRAWDTVPVLSRPISVFDAQGPRVSFLYKTLGQGTVLFSRLKPGDALSIQGPLGRGFPELSGRIAMVGGGAGIAPFYLGARQFRAAGCTVDLYLGFSGEPFLAEEYRGLANRVTVNVGGFITDAIDPAEYDFVFTCGPEIMMRVLYDKCKKAGVEDRLSVSLESRMACGVGACFGCSRKTTRGNKKVCKDGPVFPAADVFATGDVPARIGGEI</sequence>
<evidence type="ECO:0000256" key="5">
    <source>
        <dbReference type="ARBA" id="ARBA00022723"/>
    </source>
</evidence>
<comment type="similarity">
    <text evidence="1">Belongs to the PyrK family.</text>
</comment>
<dbReference type="PIRSF" id="PIRSF006816">
    <property type="entry name" value="Cyc3_hyd_g"/>
    <property type="match status" value="1"/>
</dbReference>
<evidence type="ECO:0000256" key="7">
    <source>
        <dbReference type="ARBA" id="ARBA00022982"/>
    </source>
</evidence>
<keyword evidence="8 12" id="KW-0408">Iron</keyword>
<gene>
    <name evidence="14" type="ordered locus">TREPR_3499</name>
</gene>
<dbReference type="InterPro" id="IPR017938">
    <property type="entry name" value="Riboflavin_synthase-like_b-brl"/>
</dbReference>
<accession>F5YIX4</accession>
<feature type="binding site" evidence="11">
    <location>
        <begin position="79"/>
        <end position="82"/>
    </location>
    <ligand>
        <name>FAD</name>
        <dbReference type="ChEBI" id="CHEBI:57692"/>
    </ligand>
</feature>
<dbReference type="KEGG" id="tpi:TREPR_3499"/>
<dbReference type="InterPro" id="IPR012165">
    <property type="entry name" value="Cyt_c3_hydrogenase_gsu"/>
</dbReference>
<evidence type="ECO:0000313" key="14">
    <source>
        <dbReference type="EMBL" id="AEF84205.1"/>
    </source>
</evidence>
<dbReference type="NCBIfam" id="NF000798">
    <property type="entry name" value="PRK00054.1-3"/>
    <property type="match status" value="1"/>
</dbReference>
<dbReference type="InterPro" id="IPR037117">
    <property type="entry name" value="Dihydroorotate_DH_ele_sf"/>
</dbReference>
<dbReference type="InterPro" id="IPR039261">
    <property type="entry name" value="FNR_nucleotide-bd"/>
</dbReference>
<feature type="binding site" evidence="12">
    <location>
        <position position="235"/>
    </location>
    <ligand>
        <name>[2Fe-2S] cluster</name>
        <dbReference type="ChEBI" id="CHEBI:190135"/>
    </ligand>
</feature>
<comment type="cofactor">
    <cofactor evidence="12">
        <name>[2Fe-2S] cluster</name>
        <dbReference type="ChEBI" id="CHEBI:190135"/>
    </cofactor>
    <text evidence="12">Binds 1 [2Fe-2S] cluster per subunit.</text>
</comment>
<keyword evidence="6 11" id="KW-0274">FAD</keyword>
<keyword evidence="5 12" id="KW-0479">Metal-binding</keyword>
<keyword evidence="4 12" id="KW-0001">2Fe-2S</keyword>
<evidence type="ECO:0000256" key="9">
    <source>
        <dbReference type="ARBA" id="ARBA00023014"/>
    </source>
</evidence>
<dbReference type="STRING" id="545694.TREPR_3499"/>
<dbReference type="EMBL" id="CP001843">
    <property type="protein sequence ID" value="AEF84205.1"/>
    <property type="molecule type" value="Genomic_DNA"/>
</dbReference>
<reference evidence="15" key="1">
    <citation type="submission" date="2009-12" db="EMBL/GenBank/DDBJ databases">
        <title>Complete sequence of Treponema primitia strain ZAS-2.</title>
        <authorList>
            <person name="Tetu S.G."/>
            <person name="Matson E."/>
            <person name="Ren Q."/>
            <person name="Seshadri R."/>
            <person name="Elbourne L."/>
            <person name="Hassan K.A."/>
            <person name="Durkin A."/>
            <person name="Radune D."/>
            <person name="Mohamoud Y."/>
            <person name="Shay R."/>
            <person name="Jin S."/>
            <person name="Zhang X."/>
            <person name="Lucey K."/>
            <person name="Ballor N.R."/>
            <person name="Ottesen E."/>
            <person name="Rosenthal R."/>
            <person name="Allen A."/>
            <person name="Leadbetter J.R."/>
            <person name="Paulsen I.T."/>
        </authorList>
    </citation>
    <scope>NUCLEOTIDE SEQUENCE [LARGE SCALE GENOMIC DNA]</scope>
    <source>
        <strain evidence="15">ATCC BAA-887 / DSM 12427 / ZAS-2</strain>
    </source>
</reference>
<keyword evidence="7" id="KW-0249">Electron transport</keyword>
<evidence type="ECO:0000256" key="2">
    <source>
        <dbReference type="ARBA" id="ARBA00022448"/>
    </source>
</evidence>
<evidence type="ECO:0000256" key="8">
    <source>
        <dbReference type="ARBA" id="ARBA00023004"/>
    </source>
</evidence>
<dbReference type="InterPro" id="IPR019480">
    <property type="entry name" value="Dihydroorotate_DH_Fe-S-bd"/>
</dbReference>
<feature type="domain" description="FAD-binding FR-type" evidence="13">
    <location>
        <begin position="1"/>
        <end position="126"/>
    </location>
</feature>
<comment type="cofactor">
    <cofactor evidence="11">
        <name>FAD</name>
        <dbReference type="ChEBI" id="CHEBI:57692"/>
    </cofactor>
    <text evidence="11">Binds 1 FAD per subunit.</text>
</comment>
<reference evidence="14 15" key="2">
    <citation type="journal article" date="2011" name="ISME J.">
        <title>RNA-seq reveals cooperative metabolic interactions between two termite-gut spirochete species in co-culture.</title>
        <authorList>
            <person name="Rosenthal A.Z."/>
            <person name="Matson E.G."/>
            <person name="Eldar A."/>
            <person name="Leadbetter J.R."/>
        </authorList>
    </citation>
    <scope>NUCLEOTIDE SEQUENCE [LARGE SCALE GENOMIC DNA]</scope>
    <source>
        <strain evidence="15">ATCC BAA-887 / DSM 12427 / ZAS-2</strain>
    </source>
</reference>
<dbReference type="SUPFAM" id="SSF63380">
    <property type="entry name" value="Riboflavin synthase domain-like"/>
    <property type="match status" value="1"/>
</dbReference>
<keyword evidence="2" id="KW-0813">Transport</keyword>
<dbReference type="HOGENOM" id="CLU_003827_1_2_12"/>
<dbReference type="PROSITE" id="PS51384">
    <property type="entry name" value="FAD_FR"/>
    <property type="match status" value="1"/>
</dbReference>
<dbReference type="PANTHER" id="PTHR43513:SF3">
    <property type="entry name" value="DIHYDROOROTATE DEHYDROGENASE B (NAD(+)), ELECTRON TRANSFER SUBUNIT-RELATED"/>
    <property type="match status" value="1"/>
</dbReference>
<organism evidence="14 15">
    <name type="scientific">Treponema primitia (strain ATCC BAA-887 / DSM 12427 / ZAS-2)</name>
    <dbReference type="NCBI Taxonomy" id="545694"/>
    <lineage>
        <taxon>Bacteria</taxon>
        <taxon>Pseudomonadati</taxon>
        <taxon>Spirochaetota</taxon>
        <taxon>Spirochaetia</taxon>
        <taxon>Spirochaetales</taxon>
        <taxon>Treponemataceae</taxon>
        <taxon>Treponema</taxon>
    </lineage>
</organism>
<dbReference type="GO" id="GO:0051537">
    <property type="term" value="F:2 iron, 2 sulfur cluster binding"/>
    <property type="evidence" value="ECO:0007669"/>
    <property type="project" value="UniProtKB-KW"/>
</dbReference>
<evidence type="ECO:0000256" key="1">
    <source>
        <dbReference type="ARBA" id="ARBA00006422"/>
    </source>
</evidence>
<feature type="binding site" evidence="11">
    <location>
        <begin position="101"/>
        <end position="102"/>
    </location>
    <ligand>
        <name>FAD</name>
        <dbReference type="ChEBI" id="CHEBI:57692"/>
    </ligand>
</feature>
<protein>
    <submittedName>
        <fullName evidence="14">Dihydroorotate dehydrogenase, electron transfer subunit</fullName>
    </submittedName>
</protein>
<dbReference type="GO" id="GO:0016491">
    <property type="term" value="F:oxidoreductase activity"/>
    <property type="evidence" value="ECO:0007669"/>
    <property type="project" value="InterPro"/>
</dbReference>
<dbReference type="eggNOG" id="COG0543">
    <property type="taxonomic scope" value="Bacteria"/>
</dbReference>
<evidence type="ECO:0000256" key="4">
    <source>
        <dbReference type="ARBA" id="ARBA00022714"/>
    </source>
</evidence>
<evidence type="ECO:0000256" key="11">
    <source>
        <dbReference type="PIRSR" id="PIRSR006816-1"/>
    </source>
</evidence>
<keyword evidence="3 11" id="KW-0285">Flavoprotein</keyword>
<dbReference type="Gene3D" id="2.10.240.10">
    <property type="entry name" value="Dihydroorotate dehydrogenase, electron transfer subunit"/>
    <property type="match status" value="1"/>
</dbReference>
<dbReference type="Proteomes" id="UP000009223">
    <property type="component" value="Chromosome"/>
</dbReference>
<dbReference type="AlphaFoldDB" id="F5YIX4"/>
<evidence type="ECO:0000256" key="6">
    <source>
        <dbReference type="ARBA" id="ARBA00022827"/>
    </source>
</evidence>
<feature type="binding site" evidence="12">
    <location>
        <position position="243"/>
    </location>
    <ligand>
        <name>[2Fe-2S] cluster</name>
        <dbReference type="ChEBI" id="CHEBI:190135"/>
    </ligand>
</feature>
<evidence type="ECO:0000256" key="3">
    <source>
        <dbReference type="ARBA" id="ARBA00022630"/>
    </source>
</evidence>
<dbReference type="RefSeq" id="WP_015706795.1">
    <property type="nucleotide sequence ID" value="NC_015578.1"/>
</dbReference>
<evidence type="ECO:0000313" key="15">
    <source>
        <dbReference type="Proteomes" id="UP000009223"/>
    </source>
</evidence>
<evidence type="ECO:0000256" key="12">
    <source>
        <dbReference type="PIRSR" id="PIRSR006816-2"/>
    </source>
</evidence>
<dbReference type="Gene3D" id="2.40.30.10">
    <property type="entry name" value="Translation factors"/>
    <property type="match status" value="1"/>
</dbReference>
<keyword evidence="9 12" id="KW-0411">Iron-sulfur</keyword>
<dbReference type="CDD" id="cd06218">
    <property type="entry name" value="DHOD_e_trans"/>
    <property type="match status" value="1"/>
</dbReference>
<dbReference type="InterPro" id="IPR050353">
    <property type="entry name" value="PyrK_electron_transfer"/>
</dbReference>
<feature type="binding site" evidence="12">
    <location>
        <position position="240"/>
    </location>
    <ligand>
        <name>[2Fe-2S] cluster</name>
        <dbReference type="ChEBI" id="CHEBI:190135"/>
    </ligand>
</feature>
<dbReference type="Gene3D" id="3.40.50.80">
    <property type="entry name" value="Nucleotide-binding domain of ferredoxin-NADP reductase (FNR) module"/>
    <property type="match status" value="1"/>
</dbReference>
<dbReference type="InterPro" id="IPR017927">
    <property type="entry name" value="FAD-bd_FR_type"/>
</dbReference>
<dbReference type="SUPFAM" id="SSF52343">
    <property type="entry name" value="Ferredoxin reductase-like, C-terminal NADP-linked domain"/>
    <property type="match status" value="1"/>
</dbReference>
<evidence type="ECO:0000256" key="10">
    <source>
        <dbReference type="ARBA" id="ARBA00034078"/>
    </source>
</evidence>